<dbReference type="Proteomes" id="UP000629287">
    <property type="component" value="Unassembled WGS sequence"/>
</dbReference>
<sequence length="180" mass="20010">MDMKDLEDVAHRYKKATDALDLVRTEMQGTAVALLQQDGVKQADVARVTGWSREHLRRLKEKAEMEALRRRVEELSTAKEPSPAAAAPRQRVTETLPDDPAPEPSEHVGVSPEVAALSYDEAQDLFRDAETRNIQWAFKMRRTLGTVPPGRRPYLGVQAGVDEGLITLPERPVSGEETNG</sequence>
<gene>
    <name evidence="2" type="ORF">H4687_003325</name>
</gene>
<organism evidence="2 3">
    <name type="scientific">Streptomyces stelliscabiei</name>
    <dbReference type="NCBI Taxonomy" id="146820"/>
    <lineage>
        <taxon>Bacteria</taxon>
        <taxon>Bacillati</taxon>
        <taxon>Actinomycetota</taxon>
        <taxon>Actinomycetes</taxon>
        <taxon>Kitasatosporales</taxon>
        <taxon>Streptomycetaceae</taxon>
        <taxon>Streptomyces</taxon>
    </lineage>
</organism>
<reference evidence="2 3" key="1">
    <citation type="submission" date="2020-10" db="EMBL/GenBank/DDBJ databases">
        <title>Sequencing the genomes of 1000 actinobacteria strains.</title>
        <authorList>
            <person name="Klenk H.-P."/>
        </authorList>
    </citation>
    <scope>NUCLEOTIDE SEQUENCE [LARGE SCALE GENOMIC DNA]</scope>
    <source>
        <strain evidence="2 3">DSM 41803</strain>
    </source>
</reference>
<evidence type="ECO:0000256" key="1">
    <source>
        <dbReference type="SAM" id="MobiDB-lite"/>
    </source>
</evidence>
<name>A0A8I0P6Q1_9ACTN</name>
<proteinExistence type="predicted"/>
<evidence type="ECO:0000313" key="2">
    <source>
        <dbReference type="EMBL" id="MBE1597196.1"/>
    </source>
</evidence>
<dbReference type="OrthoDB" id="3542487at2"/>
<dbReference type="RefSeq" id="WP_050398228.1">
    <property type="nucleotide sequence ID" value="NZ_JADBGF010000001.1"/>
</dbReference>
<keyword evidence="3" id="KW-1185">Reference proteome</keyword>
<feature type="region of interest" description="Disordered" evidence="1">
    <location>
        <begin position="72"/>
        <end position="109"/>
    </location>
</feature>
<protein>
    <submittedName>
        <fullName evidence="2">Uncharacterized protein</fullName>
    </submittedName>
</protein>
<evidence type="ECO:0000313" key="3">
    <source>
        <dbReference type="Proteomes" id="UP000629287"/>
    </source>
</evidence>
<comment type="caution">
    <text evidence="2">The sequence shown here is derived from an EMBL/GenBank/DDBJ whole genome shotgun (WGS) entry which is preliminary data.</text>
</comment>
<dbReference type="GeneID" id="86827896"/>
<dbReference type="EMBL" id="JADBGF010000001">
    <property type="protein sequence ID" value="MBE1597196.1"/>
    <property type="molecule type" value="Genomic_DNA"/>
</dbReference>
<dbReference type="AlphaFoldDB" id="A0A8I0P6Q1"/>
<accession>A0A8I0P6Q1</accession>